<comment type="caution">
    <text evidence="1">The sequence shown here is derived from an EMBL/GenBank/DDBJ whole genome shotgun (WGS) entry which is preliminary data.</text>
</comment>
<dbReference type="SUPFAM" id="SSF88659">
    <property type="entry name" value="Sigma3 and sigma4 domains of RNA polymerase sigma factors"/>
    <property type="match status" value="1"/>
</dbReference>
<dbReference type="Proteomes" id="UP000886860">
    <property type="component" value="Unassembled WGS sequence"/>
</dbReference>
<evidence type="ECO:0000313" key="2">
    <source>
        <dbReference type="Proteomes" id="UP000886860"/>
    </source>
</evidence>
<sequence length="157" mass="18424">MEKRGKPPYFEKMYPEASGEVITCLKKSQRKMQHMEYDIKVPRTYVSRRIGKTVTLPPLEVSMEFYLDAGFDFPDERVDIENDYINKSVRKSLYEALDRLSAEDLYLIVQLFFKGRSEQALAQELQVYQNAVHKRKKRILRDLKKALNGEVVKTKNG</sequence>
<evidence type="ECO:0000313" key="1">
    <source>
        <dbReference type="EMBL" id="HIT42784.1"/>
    </source>
</evidence>
<gene>
    <name evidence="1" type="ORF">IAB60_11950</name>
</gene>
<dbReference type="EMBL" id="DVKS01000196">
    <property type="protein sequence ID" value="HIT42784.1"/>
    <property type="molecule type" value="Genomic_DNA"/>
</dbReference>
<dbReference type="InterPro" id="IPR013324">
    <property type="entry name" value="RNA_pol_sigma_r3/r4-like"/>
</dbReference>
<reference evidence="1" key="2">
    <citation type="journal article" date="2021" name="PeerJ">
        <title>Extensive microbial diversity within the chicken gut microbiome revealed by metagenomics and culture.</title>
        <authorList>
            <person name="Gilroy R."/>
            <person name="Ravi A."/>
            <person name="Getino M."/>
            <person name="Pursley I."/>
            <person name="Horton D.L."/>
            <person name="Alikhan N.F."/>
            <person name="Baker D."/>
            <person name="Gharbi K."/>
            <person name="Hall N."/>
            <person name="Watson M."/>
            <person name="Adriaenssens E.M."/>
            <person name="Foster-Nyarko E."/>
            <person name="Jarju S."/>
            <person name="Secka A."/>
            <person name="Antonio M."/>
            <person name="Oren A."/>
            <person name="Chaudhuri R.R."/>
            <person name="La Ragione R."/>
            <person name="Hildebrand F."/>
            <person name="Pallen M.J."/>
        </authorList>
    </citation>
    <scope>NUCLEOTIDE SEQUENCE</scope>
    <source>
        <strain evidence="1">CHK123-3438</strain>
    </source>
</reference>
<dbReference type="Gene3D" id="1.10.10.10">
    <property type="entry name" value="Winged helix-like DNA-binding domain superfamily/Winged helix DNA-binding domain"/>
    <property type="match status" value="1"/>
</dbReference>
<organism evidence="1 2">
    <name type="scientific">Candidatus Caccovicinus merdipullorum</name>
    <dbReference type="NCBI Taxonomy" id="2840724"/>
    <lineage>
        <taxon>Bacteria</taxon>
        <taxon>Bacillati</taxon>
        <taxon>Bacillota</taxon>
        <taxon>Clostridia</taxon>
        <taxon>Eubacteriales</taxon>
        <taxon>Candidatus Caccovicinus</taxon>
    </lineage>
</organism>
<dbReference type="AlphaFoldDB" id="A0A9D1GME7"/>
<reference evidence="1" key="1">
    <citation type="submission" date="2020-10" db="EMBL/GenBank/DDBJ databases">
        <authorList>
            <person name="Gilroy R."/>
        </authorList>
    </citation>
    <scope>NUCLEOTIDE SEQUENCE</scope>
    <source>
        <strain evidence="1">CHK123-3438</strain>
    </source>
</reference>
<name>A0A9D1GME7_9FIRM</name>
<accession>A0A9D1GME7</accession>
<dbReference type="InterPro" id="IPR036388">
    <property type="entry name" value="WH-like_DNA-bd_sf"/>
</dbReference>
<proteinExistence type="predicted"/>
<protein>
    <submittedName>
        <fullName evidence="1">Sigma-70 family RNA polymerase sigma factor</fullName>
    </submittedName>
</protein>